<feature type="domain" description="Ska2 N-terminal" evidence="14">
    <location>
        <begin position="7"/>
        <end position="113"/>
    </location>
</feature>
<keyword evidence="6" id="KW-0132">Cell division</keyword>
<name>A0ABQ5SJW5_9CHLO</name>
<dbReference type="EMBL" id="BSDZ01000086">
    <property type="protein sequence ID" value="GLI69652.1"/>
    <property type="molecule type" value="Genomic_DNA"/>
</dbReference>
<evidence type="ECO:0000256" key="3">
    <source>
        <dbReference type="ARBA" id="ARBA00010684"/>
    </source>
</evidence>
<evidence type="ECO:0000313" key="15">
    <source>
        <dbReference type="EMBL" id="GLI69652.1"/>
    </source>
</evidence>
<dbReference type="InterPro" id="IPR042091">
    <property type="entry name" value="Ska2_N"/>
</dbReference>
<keyword evidence="7" id="KW-0493">Microtubule</keyword>
<keyword evidence="11" id="KW-0131">Cell cycle</keyword>
<keyword evidence="10" id="KW-0206">Cytoskeleton</keyword>
<reference evidence="15 16" key="1">
    <citation type="journal article" date="2023" name="IScience">
        <title>Expanded male sex-determining region conserved during the evolution of homothallism in the green alga Volvox.</title>
        <authorList>
            <person name="Yamamoto K."/>
            <person name="Matsuzaki R."/>
            <person name="Mahakham W."/>
            <person name="Heman W."/>
            <person name="Sekimoto H."/>
            <person name="Kawachi M."/>
            <person name="Minakuchi Y."/>
            <person name="Toyoda A."/>
            <person name="Nozaki H."/>
        </authorList>
    </citation>
    <scope>NUCLEOTIDE SEQUENCE [LARGE SCALE GENOMIC DNA]</scope>
    <source>
        <strain evidence="15 16">NIES-4468</strain>
    </source>
</reference>
<dbReference type="InterPro" id="IPR026762">
    <property type="entry name" value="Ska2"/>
</dbReference>
<evidence type="ECO:0000259" key="14">
    <source>
        <dbReference type="Pfam" id="PF16740"/>
    </source>
</evidence>
<evidence type="ECO:0000256" key="12">
    <source>
        <dbReference type="ARBA" id="ARBA00023328"/>
    </source>
</evidence>
<comment type="similarity">
    <text evidence="3">Belongs to the SKA2 family.</text>
</comment>
<keyword evidence="9" id="KW-0995">Kinetochore</keyword>
<comment type="subcellular location">
    <subcellularLocation>
        <location evidence="2">Chromosome</location>
        <location evidence="2">Centromere</location>
        <location evidence="2">Kinetochore</location>
    </subcellularLocation>
    <subcellularLocation>
        <location evidence="1">Cytoplasm</location>
        <location evidence="1">Cytoskeleton</location>
        <location evidence="1">Spindle</location>
    </subcellularLocation>
</comment>
<sequence>MAIISRQSIEDIIAALRKGEATLDQIARRLEEEAEQRFCKPGEVNPVQLVKRIRKLASELPKLQASCQELLSAKQGLVDAAQNQLVANYNLLKQVCDAAGAKRLNDEEFDSFKESVGELNRKLHRHSLPAGQLLSRQDINHAIARNAMATHV</sequence>
<evidence type="ECO:0000256" key="13">
    <source>
        <dbReference type="ARBA" id="ARBA00029651"/>
    </source>
</evidence>
<keyword evidence="5" id="KW-0963">Cytoplasm</keyword>
<evidence type="ECO:0000256" key="10">
    <source>
        <dbReference type="ARBA" id="ARBA00023212"/>
    </source>
</evidence>
<dbReference type="Proteomes" id="UP001165090">
    <property type="component" value="Unassembled WGS sequence"/>
</dbReference>
<protein>
    <recommendedName>
        <fullName evidence="13">Protein FAM33A</fullName>
    </recommendedName>
</protein>
<evidence type="ECO:0000256" key="4">
    <source>
        <dbReference type="ARBA" id="ARBA00022454"/>
    </source>
</evidence>
<keyword evidence="16" id="KW-1185">Reference proteome</keyword>
<organism evidence="15 16">
    <name type="scientific">Volvox africanus</name>
    <dbReference type="NCBI Taxonomy" id="51714"/>
    <lineage>
        <taxon>Eukaryota</taxon>
        <taxon>Viridiplantae</taxon>
        <taxon>Chlorophyta</taxon>
        <taxon>core chlorophytes</taxon>
        <taxon>Chlorophyceae</taxon>
        <taxon>CS clade</taxon>
        <taxon>Chlamydomonadales</taxon>
        <taxon>Volvocaceae</taxon>
        <taxon>Volvox</taxon>
    </lineage>
</organism>
<keyword evidence="4" id="KW-0158">Chromosome</keyword>
<evidence type="ECO:0000256" key="6">
    <source>
        <dbReference type="ARBA" id="ARBA00022618"/>
    </source>
</evidence>
<dbReference type="PANTHER" id="PTHR32017">
    <property type="entry name" value="SPINDLE AND KINETOCHORE-ASSOCIATED PROTEIN 2"/>
    <property type="match status" value="1"/>
</dbReference>
<evidence type="ECO:0000256" key="7">
    <source>
        <dbReference type="ARBA" id="ARBA00022701"/>
    </source>
</evidence>
<keyword evidence="12" id="KW-0137">Centromere</keyword>
<dbReference type="Pfam" id="PF16740">
    <property type="entry name" value="SKA2"/>
    <property type="match status" value="1"/>
</dbReference>
<proteinExistence type="inferred from homology"/>
<evidence type="ECO:0000256" key="11">
    <source>
        <dbReference type="ARBA" id="ARBA00023306"/>
    </source>
</evidence>
<dbReference type="PANTHER" id="PTHR32017:SF3">
    <property type="entry name" value="SPINDLE AND KINETOCHORE-ASSOCIATED PROTEIN 2"/>
    <property type="match status" value="1"/>
</dbReference>
<comment type="caution">
    <text evidence="15">The sequence shown here is derived from an EMBL/GenBank/DDBJ whole genome shotgun (WGS) entry which is preliminary data.</text>
</comment>
<accession>A0ABQ5SJW5</accession>
<evidence type="ECO:0000256" key="9">
    <source>
        <dbReference type="ARBA" id="ARBA00022838"/>
    </source>
</evidence>
<evidence type="ECO:0000256" key="2">
    <source>
        <dbReference type="ARBA" id="ARBA00004629"/>
    </source>
</evidence>
<evidence type="ECO:0000256" key="1">
    <source>
        <dbReference type="ARBA" id="ARBA00004186"/>
    </source>
</evidence>
<evidence type="ECO:0000313" key="16">
    <source>
        <dbReference type="Proteomes" id="UP001165090"/>
    </source>
</evidence>
<evidence type="ECO:0000256" key="5">
    <source>
        <dbReference type="ARBA" id="ARBA00022490"/>
    </source>
</evidence>
<evidence type="ECO:0000256" key="8">
    <source>
        <dbReference type="ARBA" id="ARBA00022776"/>
    </source>
</evidence>
<gene>
    <name evidence="15" type="ORF">VaNZ11_014323</name>
</gene>
<keyword evidence="8" id="KW-0498">Mitosis</keyword>
<dbReference type="Gene3D" id="6.10.250.1380">
    <property type="match status" value="1"/>
</dbReference>